<dbReference type="EMBL" id="AHJE01000086">
    <property type="protein sequence ID" value="EHP39632.1"/>
    <property type="molecule type" value="Genomic_DNA"/>
</dbReference>
<organism evidence="1 2">
    <name type="scientific">Cupriavidus basilensis OR16</name>
    <dbReference type="NCBI Taxonomy" id="1127483"/>
    <lineage>
        <taxon>Bacteria</taxon>
        <taxon>Pseudomonadati</taxon>
        <taxon>Pseudomonadota</taxon>
        <taxon>Betaproteobacteria</taxon>
        <taxon>Burkholderiales</taxon>
        <taxon>Burkholderiaceae</taxon>
        <taxon>Cupriavidus</taxon>
    </lineage>
</organism>
<dbReference type="SUPFAM" id="SSF53850">
    <property type="entry name" value="Periplasmic binding protein-like II"/>
    <property type="match status" value="1"/>
</dbReference>
<evidence type="ECO:0000313" key="2">
    <source>
        <dbReference type="Proteomes" id="UP000005808"/>
    </source>
</evidence>
<proteinExistence type="predicted"/>
<name>H1SCY6_9BURK</name>
<gene>
    <name evidence="1" type="ORF">OR16_30514</name>
</gene>
<dbReference type="Gene3D" id="3.40.190.10">
    <property type="entry name" value="Periplasmic binding protein-like II"/>
    <property type="match status" value="1"/>
</dbReference>
<dbReference type="Proteomes" id="UP000005808">
    <property type="component" value="Unassembled WGS sequence"/>
</dbReference>
<sequence>MAANDRETLLAAARAGAGILGADDWLMSRDNVAGRLVRILPDWELNAQGGV</sequence>
<accession>H1SCY6</accession>
<dbReference type="AlphaFoldDB" id="H1SCY6"/>
<protein>
    <submittedName>
        <fullName evidence="1">Putative transcriptional regulator</fullName>
    </submittedName>
</protein>
<reference evidence="1 2" key="1">
    <citation type="journal article" date="2012" name="J. Bacteriol.">
        <title>De Novo Genome Project of Cupriavidus basilensis OR16.</title>
        <authorList>
            <person name="Cserhati M."/>
            <person name="Kriszt B."/>
            <person name="Szoboszlay S."/>
            <person name="Toth A."/>
            <person name="Szabo I."/>
            <person name="Tancsics A."/>
            <person name="Nagy I."/>
            <person name="Horvath B."/>
            <person name="Nagy I."/>
            <person name="Kukolya J."/>
        </authorList>
    </citation>
    <scope>NUCLEOTIDE SEQUENCE [LARGE SCALE GENOMIC DNA]</scope>
    <source>
        <strain evidence="1 2">OR16</strain>
    </source>
</reference>
<comment type="caution">
    <text evidence="1">The sequence shown here is derived from an EMBL/GenBank/DDBJ whole genome shotgun (WGS) entry which is preliminary data.</text>
</comment>
<evidence type="ECO:0000313" key="1">
    <source>
        <dbReference type="EMBL" id="EHP39632.1"/>
    </source>
</evidence>